<keyword evidence="7" id="KW-0325">Glycoprotein</keyword>
<name>A0A4Z2GEA3_9TELE</name>
<keyword evidence="4 9" id="KW-1133">Transmembrane helix</keyword>
<keyword evidence="5 9" id="KW-0472">Membrane</keyword>
<evidence type="ECO:0000256" key="4">
    <source>
        <dbReference type="ARBA" id="ARBA00022989"/>
    </source>
</evidence>
<evidence type="ECO:0000256" key="2">
    <source>
        <dbReference type="ARBA" id="ARBA00022692"/>
    </source>
</evidence>
<dbReference type="Gene3D" id="2.60.40.10">
    <property type="entry name" value="Immunoglobulins"/>
    <property type="match status" value="1"/>
</dbReference>
<keyword evidence="8" id="KW-0393">Immunoglobulin domain</keyword>
<gene>
    <name evidence="11" type="ORF">EYF80_038325</name>
</gene>
<reference evidence="11 12" key="1">
    <citation type="submission" date="2019-03" db="EMBL/GenBank/DDBJ databases">
        <title>First draft genome of Liparis tanakae, snailfish: a comprehensive survey of snailfish specific genes.</title>
        <authorList>
            <person name="Kim W."/>
            <person name="Song I."/>
            <person name="Jeong J.-H."/>
            <person name="Kim D."/>
            <person name="Kim S."/>
            <person name="Ryu S."/>
            <person name="Song J.Y."/>
            <person name="Lee S.K."/>
        </authorList>
    </citation>
    <scope>NUCLEOTIDE SEQUENCE [LARGE SCALE GENOMIC DNA]</scope>
    <source>
        <tissue evidence="11">Muscle</tissue>
    </source>
</reference>
<dbReference type="InterPro" id="IPR036179">
    <property type="entry name" value="Ig-like_dom_sf"/>
</dbReference>
<evidence type="ECO:0000256" key="7">
    <source>
        <dbReference type="ARBA" id="ARBA00023180"/>
    </source>
</evidence>
<keyword evidence="6" id="KW-1015">Disulfide bond</keyword>
<dbReference type="AlphaFoldDB" id="A0A4Z2GEA3"/>
<dbReference type="OrthoDB" id="8654606at2759"/>
<evidence type="ECO:0000256" key="6">
    <source>
        <dbReference type="ARBA" id="ARBA00023157"/>
    </source>
</evidence>
<evidence type="ECO:0000256" key="10">
    <source>
        <dbReference type="SAM" id="SignalP"/>
    </source>
</evidence>
<evidence type="ECO:0000256" key="9">
    <source>
        <dbReference type="SAM" id="Phobius"/>
    </source>
</evidence>
<feature type="chain" id="PRO_5021356762" description="Immunoglobulin subtype domain-containing protein" evidence="10">
    <location>
        <begin position="19"/>
        <end position="210"/>
    </location>
</feature>
<evidence type="ECO:0000256" key="1">
    <source>
        <dbReference type="ARBA" id="ARBA00004479"/>
    </source>
</evidence>
<dbReference type="SUPFAM" id="SSF48726">
    <property type="entry name" value="Immunoglobulin"/>
    <property type="match status" value="1"/>
</dbReference>
<dbReference type="EMBL" id="SRLO01000581">
    <property type="protein sequence ID" value="TNN51475.1"/>
    <property type="molecule type" value="Genomic_DNA"/>
</dbReference>
<keyword evidence="3 10" id="KW-0732">Signal</keyword>
<evidence type="ECO:0000256" key="5">
    <source>
        <dbReference type="ARBA" id="ARBA00023136"/>
    </source>
</evidence>
<feature type="transmembrane region" description="Helical" evidence="9">
    <location>
        <begin position="159"/>
        <end position="182"/>
    </location>
</feature>
<dbReference type="PANTHER" id="PTHR11494">
    <property type="entry name" value="CYTOTOXIC T-LYMPHOCYTE PROTEIN"/>
    <property type="match status" value="1"/>
</dbReference>
<feature type="signal peptide" evidence="10">
    <location>
        <begin position="1"/>
        <end position="18"/>
    </location>
</feature>
<evidence type="ECO:0000256" key="3">
    <source>
        <dbReference type="ARBA" id="ARBA00022729"/>
    </source>
</evidence>
<dbReference type="Proteomes" id="UP000314294">
    <property type="component" value="Unassembled WGS sequence"/>
</dbReference>
<accession>A0A4Z2GEA3</accession>
<dbReference type="GO" id="GO:0042129">
    <property type="term" value="P:regulation of T cell proliferation"/>
    <property type="evidence" value="ECO:0007669"/>
    <property type="project" value="InterPro"/>
</dbReference>
<proteinExistence type="predicted"/>
<dbReference type="GO" id="GO:0009897">
    <property type="term" value="C:external side of plasma membrane"/>
    <property type="evidence" value="ECO:0007669"/>
    <property type="project" value="TreeGrafter"/>
</dbReference>
<dbReference type="GO" id="GO:0050852">
    <property type="term" value="P:T cell receptor signaling pathway"/>
    <property type="evidence" value="ECO:0007669"/>
    <property type="project" value="TreeGrafter"/>
</dbReference>
<keyword evidence="2 9" id="KW-0812">Transmembrane</keyword>
<organism evidence="11 12">
    <name type="scientific">Liparis tanakae</name>
    <name type="common">Tanaka's snailfish</name>
    <dbReference type="NCBI Taxonomy" id="230148"/>
    <lineage>
        <taxon>Eukaryota</taxon>
        <taxon>Metazoa</taxon>
        <taxon>Chordata</taxon>
        <taxon>Craniata</taxon>
        <taxon>Vertebrata</taxon>
        <taxon>Euteleostomi</taxon>
        <taxon>Actinopterygii</taxon>
        <taxon>Neopterygii</taxon>
        <taxon>Teleostei</taxon>
        <taxon>Neoteleostei</taxon>
        <taxon>Acanthomorphata</taxon>
        <taxon>Eupercaria</taxon>
        <taxon>Perciformes</taxon>
        <taxon>Cottioidei</taxon>
        <taxon>Cottales</taxon>
        <taxon>Liparidae</taxon>
        <taxon>Liparis</taxon>
    </lineage>
</organism>
<dbReference type="InterPro" id="IPR013783">
    <property type="entry name" value="Ig-like_fold"/>
</dbReference>
<keyword evidence="12" id="KW-1185">Reference proteome</keyword>
<comment type="caution">
    <text evidence="11">The sequence shown here is derived from an EMBL/GenBank/DDBJ whole genome shotgun (WGS) entry which is preliminary data.</text>
</comment>
<evidence type="ECO:0008006" key="13">
    <source>
        <dbReference type="Google" id="ProtNLM"/>
    </source>
</evidence>
<sequence>MRARWMFLMLLSCRLSHATKSQDSCICKDRIRIVCAPAGGDVLMPCPKLTGEDMIFNLFKDDEVIYNHTCIGDTQASDCKPRYTRAGVNLLENTDNNSFSLTLSGVKAGSYGIYGCEGTRTLPPPYVTRTLWMLLLVEGHQCNFHQDDGTPGHQHNGFLWIWILGLALLGTYSLTITIVFLVKWRTSESQRVYVNTRPKTHKDRRKKRGL</sequence>
<dbReference type="PANTHER" id="PTHR11494:SF9">
    <property type="entry name" value="SI:DKEY-1H24.6"/>
    <property type="match status" value="1"/>
</dbReference>
<dbReference type="InterPro" id="IPR040216">
    <property type="entry name" value="CTLA4/CD28"/>
</dbReference>
<evidence type="ECO:0000313" key="11">
    <source>
        <dbReference type="EMBL" id="TNN51475.1"/>
    </source>
</evidence>
<evidence type="ECO:0000313" key="12">
    <source>
        <dbReference type="Proteomes" id="UP000314294"/>
    </source>
</evidence>
<comment type="subcellular location">
    <subcellularLocation>
        <location evidence="1">Membrane</location>
        <topology evidence="1">Single-pass type I membrane protein</topology>
    </subcellularLocation>
</comment>
<evidence type="ECO:0000256" key="8">
    <source>
        <dbReference type="ARBA" id="ARBA00023319"/>
    </source>
</evidence>
<protein>
    <recommendedName>
        <fullName evidence="13">Immunoglobulin subtype domain-containing protein</fullName>
    </recommendedName>
</protein>